<gene>
    <name evidence="2" type="ORF">UFOPK1827_00464</name>
    <name evidence="3" type="ORF">UFOPK2000_00099</name>
    <name evidence="4" type="ORF">UFOPK3708_00318</name>
</gene>
<evidence type="ECO:0000256" key="1">
    <source>
        <dbReference type="SAM" id="Phobius"/>
    </source>
</evidence>
<evidence type="ECO:0000313" key="3">
    <source>
        <dbReference type="EMBL" id="CAB4621937.1"/>
    </source>
</evidence>
<feature type="transmembrane region" description="Helical" evidence="1">
    <location>
        <begin position="16"/>
        <end position="37"/>
    </location>
</feature>
<proteinExistence type="predicted"/>
<keyword evidence="1" id="KW-1133">Transmembrane helix</keyword>
<dbReference type="EMBL" id="CAEZUO010000013">
    <property type="protein sequence ID" value="CAB4599236.1"/>
    <property type="molecule type" value="Genomic_DNA"/>
</dbReference>
<reference evidence="2" key="1">
    <citation type="submission" date="2020-05" db="EMBL/GenBank/DDBJ databases">
        <authorList>
            <person name="Chiriac C."/>
            <person name="Salcher M."/>
            <person name="Ghai R."/>
            <person name="Kavagutti S V."/>
        </authorList>
    </citation>
    <scope>NUCLEOTIDE SEQUENCE</scope>
</reference>
<dbReference type="EMBL" id="CAFBNA010000009">
    <property type="protein sequence ID" value="CAB4922174.1"/>
    <property type="molecule type" value="Genomic_DNA"/>
</dbReference>
<name>A0A6J6GD74_9ZZZZ</name>
<accession>A0A6J6GD74</accession>
<sequence length="54" mass="5877">MSNALILAEATGTWPYVAASWALVLGGMGAYALVTVVRGRRLSKKVPSEKRRWS</sequence>
<dbReference type="EMBL" id="CAEZVK010000004">
    <property type="protein sequence ID" value="CAB4621937.1"/>
    <property type="molecule type" value="Genomic_DNA"/>
</dbReference>
<evidence type="ECO:0000313" key="2">
    <source>
        <dbReference type="EMBL" id="CAB4599236.1"/>
    </source>
</evidence>
<organism evidence="2">
    <name type="scientific">freshwater metagenome</name>
    <dbReference type="NCBI Taxonomy" id="449393"/>
    <lineage>
        <taxon>unclassified sequences</taxon>
        <taxon>metagenomes</taxon>
        <taxon>ecological metagenomes</taxon>
    </lineage>
</organism>
<keyword evidence="1" id="KW-0812">Transmembrane</keyword>
<dbReference type="AlphaFoldDB" id="A0A6J6GD74"/>
<evidence type="ECO:0000313" key="4">
    <source>
        <dbReference type="EMBL" id="CAB4922174.1"/>
    </source>
</evidence>
<protein>
    <submittedName>
        <fullName evidence="2">Unannotated protein</fullName>
    </submittedName>
</protein>
<keyword evidence="1" id="KW-0472">Membrane</keyword>